<dbReference type="VEuPathDB" id="FungiDB:SPPG_05410"/>
<name>A0A0L0HEI5_SPIPD</name>
<feature type="transmembrane region" description="Helical" evidence="13">
    <location>
        <begin position="553"/>
        <end position="573"/>
    </location>
</feature>
<evidence type="ECO:0000256" key="13">
    <source>
        <dbReference type="RuleBase" id="RU367138"/>
    </source>
</evidence>
<feature type="transmembrane region" description="Helical" evidence="13">
    <location>
        <begin position="917"/>
        <end position="947"/>
    </location>
</feature>
<comment type="subcellular location">
    <subcellularLocation>
        <location evidence="1 13">Endoplasmic reticulum membrane</location>
        <topology evidence="1 13">Multi-pass membrane protein</topology>
    </subcellularLocation>
</comment>
<feature type="transmembrane region" description="Helical" evidence="13">
    <location>
        <begin position="12"/>
        <end position="34"/>
    </location>
</feature>
<dbReference type="GeneID" id="27688786"/>
<keyword evidence="7 13" id="KW-0812">Transmembrane</keyword>
<dbReference type="Gene3D" id="3.40.720.10">
    <property type="entry name" value="Alkaline Phosphatase, subunit A"/>
    <property type="match status" value="1"/>
</dbReference>
<keyword evidence="6 13" id="KW-0808">Transferase</keyword>
<dbReference type="GO" id="GO:0051377">
    <property type="term" value="F:mannose-ethanolamine phosphotransferase activity"/>
    <property type="evidence" value="ECO:0007669"/>
    <property type="project" value="UniProtKB-UniRule"/>
</dbReference>
<evidence type="ECO:0000256" key="1">
    <source>
        <dbReference type="ARBA" id="ARBA00004477"/>
    </source>
</evidence>
<dbReference type="InterPro" id="IPR002591">
    <property type="entry name" value="Phosphodiest/P_Trfase"/>
</dbReference>
<feature type="transmembrane region" description="Helical" evidence="13">
    <location>
        <begin position="732"/>
        <end position="750"/>
    </location>
</feature>
<keyword evidence="9 13" id="KW-1133">Transmembrane helix</keyword>
<feature type="transmembrane region" description="Helical" evidence="13">
    <location>
        <begin position="810"/>
        <end position="831"/>
    </location>
</feature>
<keyword evidence="8 13" id="KW-0256">Endoplasmic reticulum</keyword>
<sequence length="958" mass="107499">MSTTTTNPKASWVTVGKLLALGVLFHVIYSWSIFDIYFRSPLVHGMTPVLPPQPPPAKRLLLVVADGLRADKLFENRLERAPFLRGIVEHHGTWGVSHTRVPTESRPGHVALIAGFYEDVSAVTKGWKMNPVNFDSVFNQSTHTWSFGSPDILPMFAEGASDKNKVETFMYPAESEDFAEDASGLDTWVFEKFEAFLDSVKHNTTLEARIRQQGIVIFLHLLGLDTNGHAYRPYSKEYLNNIQLVDEGLQKVVRKFESLFDNDGRTAYIFTSDHGMSNRGNHGDGHPDNTQTPLIAWGSGVATPNRTHPVGHDDLSKPWQLSDIKRVDVEQADIAPLMSTLIGLPFPMNSVGVLPLQYLSASVHAQALSAFANAKQILSQYLVKADAKKRTEPFFKEFHPLLGYEELITTIETEIRQLRHSDAIRLSSQLIRLSLQGLRYFQTYDWLFLRSIISFGYLGWIAYSTIFILRRGIVHVVKAQPMPLYGSSDFPRRVNILAVVIALAFAALLHRRQAPAFYYAYTAFPIFFWAEVFKQRAFIVSLLRTAQPSRTTWIKTLAGIALYVVGLELLVYSYFRRELLTVCLWLLGVLWPRTMAKRVRSENSGLVWVWTAFCLGTSVFPLLPVEKGEDLSLVLAGGTLILASGVFALFRLPHITKLPLSHRGGPQPQKLLRIVVLEILLIAISILVTADTTLRLRAKTGLPFLNQIFSWGVIVLLVGILTIDGAQHAQHYLRRLTVIYLAFAPAFILLTISYEAIFYFCFSGTVLSWLLLERSIYLESEQYPALEDDSADATPDGTSRAPRTLKLSDLRVAGFFLCFINVAFFGTGNIASVSSFSLESVYRFTTVFNPFLMGALLILKILIPFFLLSSVFAVLGRALRLPPFSLFLLVLSTTDVMTLNFFFLVRDSGSWLEIGTTISHFVIASAFIVFQIILFVVSYGLVGTVLVPDIVSRRKKRT</sequence>
<evidence type="ECO:0000256" key="7">
    <source>
        <dbReference type="ARBA" id="ARBA00022692"/>
    </source>
</evidence>
<dbReference type="FunFam" id="3.40.720.10:FF:000015">
    <property type="entry name" value="GPI ethanolamine phosphate transferase 1"/>
    <property type="match status" value="1"/>
</dbReference>
<protein>
    <recommendedName>
        <fullName evidence="4 13">GPI ethanolamine phosphate transferase 1</fullName>
        <ecNumber evidence="13">2.-.-.-</ecNumber>
    </recommendedName>
</protein>
<gene>
    <name evidence="15" type="ORF">SPPG_05410</name>
</gene>
<evidence type="ECO:0000259" key="14">
    <source>
        <dbReference type="Pfam" id="PF04987"/>
    </source>
</evidence>
<evidence type="ECO:0000256" key="2">
    <source>
        <dbReference type="ARBA" id="ARBA00004687"/>
    </source>
</evidence>
<evidence type="ECO:0000256" key="9">
    <source>
        <dbReference type="ARBA" id="ARBA00022989"/>
    </source>
</evidence>
<evidence type="ECO:0000256" key="5">
    <source>
        <dbReference type="ARBA" id="ARBA00022502"/>
    </source>
</evidence>
<dbReference type="GO" id="GO:0006506">
    <property type="term" value="P:GPI anchor biosynthetic process"/>
    <property type="evidence" value="ECO:0007669"/>
    <property type="project" value="UniProtKB-UniPathway"/>
</dbReference>
<dbReference type="UniPathway" id="UPA00196"/>
<dbReference type="PANTHER" id="PTHR12250">
    <property type="entry name" value="PHOSPHATIDYLINOSITOL GLYCAN, CLASS N"/>
    <property type="match status" value="1"/>
</dbReference>
<dbReference type="Pfam" id="PF04987">
    <property type="entry name" value="PigN"/>
    <property type="match status" value="1"/>
</dbReference>
<reference evidence="15 16" key="1">
    <citation type="submission" date="2009-08" db="EMBL/GenBank/DDBJ databases">
        <title>The Genome Sequence of Spizellomyces punctatus strain DAOM BR117.</title>
        <authorList>
            <consortium name="The Broad Institute Genome Sequencing Platform"/>
            <person name="Russ C."/>
            <person name="Cuomo C."/>
            <person name="Shea T."/>
            <person name="Young S.K."/>
            <person name="Zeng Q."/>
            <person name="Koehrsen M."/>
            <person name="Haas B."/>
            <person name="Borodovsky M."/>
            <person name="Guigo R."/>
            <person name="Alvarado L."/>
            <person name="Berlin A."/>
            <person name="Bochicchio J."/>
            <person name="Borenstein D."/>
            <person name="Chapman S."/>
            <person name="Chen Z."/>
            <person name="Engels R."/>
            <person name="Freedman E."/>
            <person name="Gellesch M."/>
            <person name="Goldberg J."/>
            <person name="Griggs A."/>
            <person name="Gujja S."/>
            <person name="Heiman D."/>
            <person name="Hepburn T."/>
            <person name="Howarth C."/>
            <person name="Jen D."/>
            <person name="Larson L."/>
            <person name="Lewis B."/>
            <person name="Mehta T."/>
            <person name="Park D."/>
            <person name="Pearson M."/>
            <person name="Roberts A."/>
            <person name="Saif S."/>
            <person name="Shenoy N."/>
            <person name="Sisk P."/>
            <person name="Stolte C."/>
            <person name="Sykes S."/>
            <person name="Thomson T."/>
            <person name="Walk T."/>
            <person name="White J."/>
            <person name="Yandava C."/>
            <person name="Burger G."/>
            <person name="Gray M.W."/>
            <person name="Holland P.W.H."/>
            <person name="King N."/>
            <person name="Lang F.B.F."/>
            <person name="Roger A.J."/>
            <person name="Ruiz-Trillo I."/>
            <person name="Lander E."/>
            <person name="Nusbaum C."/>
        </authorList>
    </citation>
    <scope>NUCLEOTIDE SEQUENCE [LARGE SCALE GENOMIC DNA]</scope>
    <source>
        <strain evidence="15 16">DAOM BR117</strain>
    </source>
</reference>
<keyword evidence="11" id="KW-0325">Glycoprotein</keyword>
<feature type="transmembrane region" description="Helical" evidence="13">
    <location>
        <begin position="446"/>
        <end position="469"/>
    </location>
</feature>
<dbReference type="InterPro" id="IPR007070">
    <property type="entry name" value="GPI_EtnP_transferase_1"/>
</dbReference>
<dbReference type="FunCoup" id="A0A0L0HEI5">
    <property type="interactions" value="182"/>
</dbReference>
<accession>A0A0L0HEI5</accession>
<evidence type="ECO:0000313" key="15">
    <source>
        <dbReference type="EMBL" id="KNC99153.1"/>
    </source>
</evidence>
<feature type="transmembrane region" description="Helical" evidence="13">
    <location>
        <begin position="671"/>
        <end position="688"/>
    </location>
</feature>
<feature type="transmembrane region" description="Helical" evidence="13">
    <location>
        <begin position="851"/>
        <end position="874"/>
    </location>
</feature>
<organism evidence="15 16">
    <name type="scientific">Spizellomyces punctatus (strain DAOM BR117)</name>
    <dbReference type="NCBI Taxonomy" id="645134"/>
    <lineage>
        <taxon>Eukaryota</taxon>
        <taxon>Fungi</taxon>
        <taxon>Fungi incertae sedis</taxon>
        <taxon>Chytridiomycota</taxon>
        <taxon>Chytridiomycota incertae sedis</taxon>
        <taxon>Chytridiomycetes</taxon>
        <taxon>Spizellomycetales</taxon>
        <taxon>Spizellomycetaceae</taxon>
        <taxon>Spizellomyces</taxon>
    </lineage>
</organism>
<evidence type="ECO:0000256" key="6">
    <source>
        <dbReference type="ARBA" id="ARBA00022679"/>
    </source>
</evidence>
<evidence type="ECO:0000313" key="16">
    <source>
        <dbReference type="Proteomes" id="UP000053201"/>
    </source>
</evidence>
<keyword evidence="16" id="KW-1185">Reference proteome</keyword>
<dbReference type="EMBL" id="KQ257458">
    <property type="protein sequence ID" value="KNC99153.1"/>
    <property type="molecule type" value="Genomic_DNA"/>
</dbReference>
<comment type="function">
    <text evidence="12 13">Ethanolamine phosphate transferase involved in glycosylphosphatidylinositol-anchor biosynthesis. Transfers ethanolamine phosphate to the first alpha-1,4-linked mannose of the glycosylphosphatidylinositol precursor of GPI-anchor.</text>
</comment>
<feature type="transmembrane region" description="Helical" evidence="13">
    <location>
        <begin position="490"/>
        <end position="510"/>
    </location>
</feature>
<evidence type="ECO:0000256" key="4">
    <source>
        <dbReference type="ARBA" id="ARBA00020831"/>
    </source>
</evidence>
<proteinExistence type="inferred from homology"/>
<dbReference type="InterPro" id="IPR017850">
    <property type="entry name" value="Alkaline_phosphatase_core_sf"/>
</dbReference>
<feature type="transmembrane region" description="Helical" evidence="13">
    <location>
        <begin position="886"/>
        <end position="905"/>
    </location>
</feature>
<dbReference type="EC" id="2.-.-.-" evidence="13"/>
<evidence type="ECO:0000256" key="3">
    <source>
        <dbReference type="ARBA" id="ARBA00008400"/>
    </source>
</evidence>
<dbReference type="InterPro" id="IPR037671">
    <property type="entry name" value="PIGN_N"/>
</dbReference>
<feature type="transmembrane region" description="Helical" evidence="13">
    <location>
        <begin position="516"/>
        <end position="533"/>
    </location>
</feature>
<keyword evidence="5 13" id="KW-0337">GPI-anchor biosynthesis</keyword>
<dbReference type="PANTHER" id="PTHR12250:SF0">
    <property type="entry name" value="GPI ETHANOLAMINE PHOSPHATE TRANSFERASE 1"/>
    <property type="match status" value="1"/>
</dbReference>
<feature type="domain" description="GPI ethanolamine phosphate transferase 1 C-terminal" evidence="14">
    <location>
        <begin position="436"/>
        <end position="910"/>
    </location>
</feature>
<feature type="transmembrane region" description="Helical" evidence="13">
    <location>
        <begin position="607"/>
        <end position="625"/>
    </location>
</feature>
<evidence type="ECO:0000256" key="11">
    <source>
        <dbReference type="ARBA" id="ARBA00023180"/>
    </source>
</evidence>
<dbReference type="InterPro" id="IPR017852">
    <property type="entry name" value="GPI_EtnP_transferase_1_C"/>
</dbReference>
<dbReference type="SUPFAM" id="SSF53649">
    <property type="entry name" value="Alkaline phosphatase-like"/>
    <property type="match status" value="1"/>
</dbReference>
<dbReference type="CDD" id="cd16020">
    <property type="entry name" value="GPI_EPT_1"/>
    <property type="match status" value="1"/>
</dbReference>
<evidence type="ECO:0000256" key="8">
    <source>
        <dbReference type="ARBA" id="ARBA00022824"/>
    </source>
</evidence>
<dbReference type="GO" id="GO:0005789">
    <property type="term" value="C:endoplasmic reticulum membrane"/>
    <property type="evidence" value="ECO:0007669"/>
    <property type="project" value="UniProtKB-SubCell"/>
</dbReference>
<dbReference type="InParanoid" id="A0A0L0HEI5"/>
<comment type="pathway">
    <text evidence="2 13">Glycolipid biosynthesis; glycosylphosphatidylinositol-anchor biosynthesis.</text>
</comment>
<feature type="transmembrane region" description="Helical" evidence="13">
    <location>
        <begin position="708"/>
        <end position="725"/>
    </location>
</feature>
<feature type="transmembrane region" description="Helical" evidence="13">
    <location>
        <begin position="631"/>
        <end position="650"/>
    </location>
</feature>
<comment type="similarity">
    <text evidence="3 13">Belongs to the PIGG/PIGN/PIGO family. PIGN subfamily.</text>
</comment>
<dbReference type="Pfam" id="PF01663">
    <property type="entry name" value="Phosphodiest"/>
    <property type="match status" value="1"/>
</dbReference>
<dbReference type="eggNOG" id="KOG2124">
    <property type="taxonomic scope" value="Eukaryota"/>
</dbReference>
<dbReference type="RefSeq" id="XP_016607193.1">
    <property type="nucleotide sequence ID" value="XM_016753625.1"/>
</dbReference>
<dbReference type="STRING" id="645134.A0A0L0HEI5"/>
<dbReference type="OMA" id="QSYFHRE"/>
<dbReference type="AlphaFoldDB" id="A0A0L0HEI5"/>
<evidence type="ECO:0000256" key="12">
    <source>
        <dbReference type="ARBA" id="ARBA00024850"/>
    </source>
</evidence>
<dbReference type="OrthoDB" id="2748310at2759"/>
<evidence type="ECO:0000256" key="10">
    <source>
        <dbReference type="ARBA" id="ARBA00023136"/>
    </source>
</evidence>
<dbReference type="Proteomes" id="UP000053201">
    <property type="component" value="Unassembled WGS sequence"/>
</dbReference>
<keyword evidence="10 13" id="KW-0472">Membrane</keyword>